<feature type="region of interest" description="Disordered" evidence="1">
    <location>
        <begin position="1"/>
        <end position="47"/>
    </location>
</feature>
<dbReference type="Pfam" id="PF08883">
    <property type="entry name" value="DOPA_dioxygen"/>
    <property type="match status" value="1"/>
</dbReference>
<gene>
    <name evidence="2" type="ORF">Micbo1qcDRAFT_235062</name>
</gene>
<evidence type="ECO:0000313" key="3">
    <source>
        <dbReference type="Proteomes" id="UP000070501"/>
    </source>
</evidence>
<protein>
    <submittedName>
        <fullName evidence="2">DOPA-like domain-containing protein</fullName>
    </submittedName>
</protein>
<organism evidence="2 3">
    <name type="scientific">Microdochium bolleyi</name>
    <dbReference type="NCBI Taxonomy" id="196109"/>
    <lineage>
        <taxon>Eukaryota</taxon>
        <taxon>Fungi</taxon>
        <taxon>Dikarya</taxon>
        <taxon>Ascomycota</taxon>
        <taxon>Pezizomycotina</taxon>
        <taxon>Sordariomycetes</taxon>
        <taxon>Xylariomycetidae</taxon>
        <taxon>Xylariales</taxon>
        <taxon>Microdochiaceae</taxon>
        <taxon>Microdochium</taxon>
    </lineage>
</organism>
<proteinExistence type="predicted"/>
<dbReference type="AlphaFoldDB" id="A0A136IY58"/>
<evidence type="ECO:0000256" key="1">
    <source>
        <dbReference type="SAM" id="MobiDB-lite"/>
    </source>
</evidence>
<keyword evidence="3" id="KW-1185">Reference proteome</keyword>
<dbReference type="InterPro" id="IPR023389">
    <property type="entry name" value="DOPA-like_sf"/>
</dbReference>
<dbReference type="SUPFAM" id="SSF143410">
    <property type="entry name" value="DOPA-like"/>
    <property type="match status" value="1"/>
</dbReference>
<evidence type="ECO:0000313" key="2">
    <source>
        <dbReference type="EMBL" id="KXJ89818.1"/>
    </source>
</evidence>
<sequence>MPALTPVPTRPVSTYPPPLSGPYADLEPLSEDKAADGKSVVNPPADKPSAAYEQFTAPLDNGVRGGFDVHIYHDSSDNEQAEYARQLRERIRREFPELRMYAFWTIPIGPHPLAMFEVNLHTPAQFGAFVPWLAIWRGPLSALVHPNTLPPSAPGGEGEDDDEGLRELRNHTERALWMGERLELSTAIFYKMSEMKRQREAALNA</sequence>
<dbReference type="OrthoDB" id="9970095at2759"/>
<name>A0A136IY58_9PEZI</name>
<reference evidence="3" key="1">
    <citation type="submission" date="2016-02" db="EMBL/GenBank/DDBJ databases">
        <title>Draft genome sequence of Microdochium bolleyi, a fungal endophyte of beachgrass.</title>
        <authorList>
            <consortium name="DOE Joint Genome Institute"/>
            <person name="David A.S."/>
            <person name="May G."/>
            <person name="Haridas S."/>
            <person name="Lim J."/>
            <person name="Wang M."/>
            <person name="Labutti K."/>
            <person name="Lipzen A."/>
            <person name="Barry K."/>
            <person name="Grigoriev I.V."/>
        </authorList>
    </citation>
    <scope>NUCLEOTIDE SEQUENCE [LARGE SCALE GENOMIC DNA]</scope>
    <source>
        <strain evidence="3">J235TASD1</strain>
    </source>
</reference>
<dbReference type="PANTHER" id="PTHR36423">
    <property type="entry name" value="AFR070WP"/>
    <property type="match status" value="1"/>
</dbReference>
<dbReference type="PANTHER" id="PTHR36423:SF2">
    <property type="entry name" value="AFR070WP"/>
    <property type="match status" value="1"/>
</dbReference>
<dbReference type="Proteomes" id="UP000070501">
    <property type="component" value="Unassembled WGS sequence"/>
</dbReference>
<accession>A0A136IY58</accession>
<dbReference type="Gene3D" id="3.30.70.1240">
    <property type="entry name" value="DOPA-like domains"/>
    <property type="match status" value="1"/>
</dbReference>
<dbReference type="InterPro" id="IPR014980">
    <property type="entry name" value="DOPA_dioxygen"/>
</dbReference>
<dbReference type="EMBL" id="KQ964254">
    <property type="protein sequence ID" value="KXJ89818.1"/>
    <property type="molecule type" value="Genomic_DNA"/>
</dbReference>
<dbReference type="InParanoid" id="A0A136IY58"/>